<protein>
    <recommendedName>
        <fullName evidence="3">Type II secretion system core protein G</fullName>
    </recommendedName>
</protein>
<organism evidence="13">
    <name type="scientific">Hellea balneolensis</name>
    <dbReference type="NCBI Taxonomy" id="287478"/>
    <lineage>
        <taxon>Bacteria</taxon>
        <taxon>Pseudomonadati</taxon>
        <taxon>Pseudomonadota</taxon>
        <taxon>Alphaproteobacteria</taxon>
        <taxon>Maricaulales</taxon>
        <taxon>Robiginitomaculaceae</taxon>
        <taxon>Hellea</taxon>
    </lineage>
</organism>
<dbReference type="GO" id="GO:0015628">
    <property type="term" value="P:protein secretion by the type II secretion system"/>
    <property type="evidence" value="ECO:0007669"/>
    <property type="project" value="InterPro"/>
</dbReference>
<dbReference type="InterPro" id="IPR000983">
    <property type="entry name" value="Bac_GSPG_pilin"/>
</dbReference>
<evidence type="ECO:0000256" key="8">
    <source>
        <dbReference type="ARBA" id="ARBA00022989"/>
    </source>
</evidence>
<proteinExistence type="inferred from homology"/>
<dbReference type="Pfam" id="PF07963">
    <property type="entry name" value="N_methyl"/>
    <property type="match status" value="1"/>
</dbReference>
<evidence type="ECO:0000256" key="6">
    <source>
        <dbReference type="ARBA" id="ARBA00022519"/>
    </source>
</evidence>
<dbReference type="AlphaFoldDB" id="A0A7C5R1B5"/>
<keyword evidence="5" id="KW-0488">Methylation</keyword>
<name>A0A7C5R1B5_9PROT</name>
<keyword evidence="6" id="KW-0997">Cell inner membrane</keyword>
<keyword evidence="4" id="KW-1003">Cell membrane</keyword>
<evidence type="ECO:0000256" key="5">
    <source>
        <dbReference type="ARBA" id="ARBA00022481"/>
    </source>
</evidence>
<dbReference type="PRINTS" id="PR00813">
    <property type="entry name" value="BCTERIALGSPG"/>
</dbReference>
<comment type="subcellular location">
    <subcellularLocation>
        <location evidence="1">Cell inner membrane</location>
        <topology evidence="1">Single-pass membrane protein</topology>
    </subcellularLocation>
</comment>
<dbReference type="InterPro" id="IPR013545">
    <property type="entry name" value="T2SS_protein-GspG_C"/>
</dbReference>
<gene>
    <name evidence="13" type="primary">gspG</name>
    <name evidence="13" type="ORF">ENJ42_08405</name>
</gene>
<dbReference type="EMBL" id="DRMJ01000438">
    <property type="protein sequence ID" value="HHL43624.1"/>
    <property type="molecule type" value="Genomic_DNA"/>
</dbReference>
<dbReference type="GO" id="GO:0005886">
    <property type="term" value="C:plasma membrane"/>
    <property type="evidence" value="ECO:0007669"/>
    <property type="project" value="UniProtKB-SubCell"/>
</dbReference>
<dbReference type="NCBIfam" id="TIGR01710">
    <property type="entry name" value="typeII_sec_gspG"/>
    <property type="match status" value="1"/>
</dbReference>
<dbReference type="Gene3D" id="3.30.700.10">
    <property type="entry name" value="Glycoprotein, Type 4 Pilin"/>
    <property type="match status" value="1"/>
</dbReference>
<evidence type="ECO:0000259" key="12">
    <source>
        <dbReference type="Pfam" id="PF08334"/>
    </source>
</evidence>
<keyword evidence="7 11" id="KW-0812">Transmembrane</keyword>
<evidence type="ECO:0000256" key="2">
    <source>
        <dbReference type="ARBA" id="ARBA00009984"/>
    </source>
</evidence>
<dbReference type="InterPro" id="IPR010054">
    <property type="entry name" value="Type2_sec_GspG"/>
</dbReference>
<dbReference type="Proteomes" id="UP000885830">
    <property type="component" value="Unassembled WGS sequence"/>
</dbReference>
<dbReference type="NCBIfam" id="TIGR02532">
    <property type="entry name" value="IV_pilin_GFxxxE"/>
    <property type="match status" value="1"/>
</dbReference>
<reference evidence="13" key="1">
    <citation type="journal article" date="2020" name="mSystems">
        <title>Genome- and Community-Level Interaction Insights into Carbon Utilization and Element Cycling Functions of Hydrothermarchaeota in Hydrothermal Sediment.</title>
        <authorList>
            <person name="Zhou Z."/>
            <person name="Liu Y."/>
            <person name="Xu W."/>
            <person name="Pan J."/>
            <person name="Luo Z.H."/>
            <person name="Li M."/>
        </authorList>
    </citation>
    <scope>NUCLEOTIDE SEQUENCE [LARGE SCALE GENOMIC DNA]</scope>
    <source>
        <strain evidence="13">HyVt-485</strain>
    </source>
</reference>
<feature type="region of interest" description="Disordered" evidence="10">
    <location>
        <begin position="116"/>
        <end position="148"/>
    </location>
</feature>
<dbReference type="GO" id="GO:0015627">
    <property type="term" value="C:type II protein secretion system complex"/>
    <property type="evidence" value="ECO:0007669"/>
    <property type="project" value="InterPro"/>
</dbReference>
<dbReference type="PROSITE" id="PS00409">
    <property type="entry name" value="PROKAR_NTER_METHYL"/>
    <property type="match status" value="1"/>
</dbReference>
<comment type="similarity">
    <text evidence="2">Belongs to the GSP G family.</text>
</comment>
<evidence type="ECO:0000256" key="4">
    <source>
        <dbReference type="ARBA" id="ARBA00022475"/>
    </source>
</evidence>
<sequence>MKTEKPKPKRKDAGYSLLEILIVLAIIGMLMTLVAPRLFAQLDKSKITTARAQAKSIRLSLDAFKLDTGRYPTKEEGLKVLVEAPANDNGVWYGPYLDGDLPKDPWGNPFVYLPPKHDSQGRELSPKVISYGADNAEGGTGNNADISS</sequence>
<evidence type="ECO:0000256" key="11">
    <source>
        <dbReference type="SAM" id="Phobius"/>
    </source>
</evidence>
<evidence type="ECO:0000256" key="1">
    <source>
        <dbReference type="ARBA" id="ARBA00004377"/>
    </source>
</evidence>
<feature type="domain" description="Type II secretion system protein GspG C-terminal" evidence="12">
    <location>
        <begin position="37"/>
        <end position="147"/>
    </location>
</feature>
<comment type="caution">
    <text evidence="13">The sequence shown here is derived from an EMBL/GenBank/DDBJ whole genome shotgun (WGS) entry which is preliminary data.</text>
</comment>
<keyword evidence="9 11" id="KW-0472">Membrane</keyword>
<evidence type="ECO:0000256" key="3">
    <source>
        <dbReference type="ARBA" id="ARBA00020042"/>
    </source>
</evidence>
<dbReference type="InterPro" id="IPR012902">
    <property type="entry name" value="N_methyl_site"/>
</dbReference>
<evidence type="ECO:0000256" key="10">
    <source>
        <dbReference type="SAM" id="MobiDB-lite"/>
    </source>
</evidence>
<dbReference type="SUPFAM" id="SSF54523">
    <property type="entry name" value="Pili subunits"/>
    <property type="match status" value="1"/>
</dbReference>
<evidence type="ECO:0000313" key="13">
    <source>
        <dbReference type="EMBL" id="HHL43624.1"/>
    </source>
</evidence>
<keyword evidence="8 11" id="KW-1133">Transmembrane helix</keyword>
<feature type="transmembrane region" description="Helical" evidence="11">
    <location>
        <begin position="20"/>
        <end position="39"/>
    </location>
</feature>
<evidence type="ECO:0000256" key="9">
    <source>
        <dbReference type="ARBA" id="ARBA00023136"/>
    </source>
</evidence>
<dbReference type="Pfam" id="PF08334">
    <property type="entry name" value="T2SSG"/>
    <property type="match status" value="1"/>
</dbReference>
<dbReference type="InterPro" id="IPR045584">
    <property type="entry name" value="Pilin-like"/>
</dbReference>
<evidence type="ECO:0000256" key="7">
    <source>
        <dbReference type="ARBA" id="ARBA00022692"/>
    </source>
</evidence>
<feature type="compositionally biased region" description="Basic and acidic residues" evidence="10">
    <location>
        <begin position="116"/>
        <end position="125"/>
    </location>
</feature>
<accession>A0A7C5R1B5</accession>